<proteinExistence type="predicted"/>
<comment type="caution">
    <text evidence="2">The sequence shown here is derived from an EMBL/GenBank/DDBJ whole genome shotgun (WGS) entry which is preliminary data.</text>
</comment>
<feature type="compositionally biased region" description="Basic and acidic residues" evidence="1">
    <location>
        <begin position="34"/>
        <end position="47"/>
    </location>
</feature>
<sequence length="167" mass="18601">MNQFALMRDSARIHNDPPKPVLQTNNDESSDLQDVEKPKEGEEEKQNHGKQQVPTAANSNGPKEVMDETATAKNIRGGAKEETAAVKNGQEGDEGNAAAKKERRDTPVPWQWAWVPYLLYLALGPPHAFPKEAKHFLAMQITTGALERGHKVLALLCLWVWWGPMVL</sequence>
<name>A0A9N8EN82_9STRA</name>
<dbReference type="EMBL" id="CAICTM010001411">
    <property type="protein sequence ID" value="CAB9523410.1"/>
    <property type="molecule type" value="Genomic_DNA"/>
</dbReference>
<dbReference type="AlphaFoldDB" id="A0A9N8EN82"/>
<evidence type="ECO:0000313" key="3">
    <source>
        <dbReference type="Proteomes" id="UP001153069"/>
    </source>
</evidence>
<feature type="region of interest" description="Disordered" evidence="1">
    <location>
        <begin position="1"/>
        <end position="103"/>
    </location>
</feature>
<protein>
    <submittedName>
        <fullName evidence="2">Uncharacterized protein</fullName>
    </submittedName>
</protein>
<organism evidence="2 3">
    <name type="scientific">Seminavis robusta</name>
    <dbReference type="NCBI Taxonomy" id="568900"/>
    <lineage>
        <taxon>Eukaryota</taxon>
        <taxon>Sar</taxon>
        <taxon>Stramenopiles</taxon>
        <taxon>Ochrophyta</taxon>
        <taxon>Bacillariophyta</taxon>
        <taxon>Bacillariophyceae</taxon>
        <taxon>Bacillariophycidae</taxon>
        <taxon>Naviculales</taxon>
        <taxon>Naviculaceae</taxon>
        <taxon>Seminavis</taxon>
    </lineage>
</organism>
<evidence type="ECO:0000256" key="1">
    <source>
        <dbReference type="SAM" id="MobiDB-lite"/>
    </source>
</evidence>
<reference evidence="2" key="1">
    <citation type="submission" date="2020-06" db="EMBL/GenBank/DDBJ databases">
        <authorList>
            <consortium name="Plant Systems Biology data submission"/>
        </authorList>
    </citation>
    <scope>NUCLEOTIDE SEQUENCE</scope>
    <source>
        <strain evidence="2">D6</strain>
    </source>
</reference>
<gene>
    <name evidence="2" type="ORF">SEMRO_1413_G270570.1</name>
</gene>
<accession>A0A9N8EN82</accession>
<dbReference type="Proteomes" id="UP001153069">
    <property type="component" value="Unassembled WGS sequence"/>
</dbReference>
<keyword evidence="3" id="KW-1185">Reference proteome</keyword>
<feature type="compositionally biased region" description="Polar residues" evidence="1">
    <location>
        <begin position="49"/>
        <end position="61"/>
    </location>
</feature>
<evidence type="ECO:0000313" key="2">
    <source>
        <dbReference type="EMBL" id="CAB9523410.1"/>
    </source>
</evidence>